<dbReference type="InterPro" id="IPR050416">
    <property type="entry name" value="FAD-linked_Oxidoreductase"/>
</dbReference>
<dbReference type="PANTHER" id="PTHR42973:SF39">
    <property type="entry name" value="FAD-BINDING PCMH-TYPE DOMAIN-CONTAINING PROTEIN"/>
    <property type="match status" value="1"/>
</dbReference>
<dbReference type="InterPro" id="IPR016169">
    <property type="entry name" value="FAD-bd_PCMH_sub2"/>
</dbReference>
<dbReference type="InterPro" id="IPR016166">
    <property type="entry name" value="FAD-bd_PCMH"/>
</dbReference>
<keyword evidence="6" id="KW-0732">Signal</keyword>
<keyword evidence="4" id="KW-0274">FAD</keyword>
<dbReference type="InterPro" id="IPR036318">
    <property type="entry name" value="FAD-bd_PCMH-like_sf"/>
</dbReference>
<dbReference type="InterPro" id="IPR012951">
    <property type="entry name" value="BBE"/>
</dbReference>
<evidence type="ECO:0000313" key="9">
    <source>
        <dbReference type="Proteomes" id="UP001285354"/>
    </source>
</evidence>
<feature type="chain" id="PRO_5042072850" description="FAD-binding PCMH-type domain-containing protein" evidence="6">
    <location>
        <begin position="24"/>
        <end position="501"/>
    </location>
</feature>
<organism evidence="8 9">
    <name type="scientific">Diplocarpon rosae</name>
    <dbReference type="NCBI Taxonomy" id="946125"/>
    <lineage>
        <taxon>Eukaryota</taxon>
        <taxon>Fungi</taxon>
        <taxon>Dikarya</taxon>
        <taxon>Ascomycota</taxon>
        <taxon>Pezizomycotina</taxon>
        <taxon>Leotiomycetes</taxon>
        <taxon>Helotiales</taxon>
        <taxon>Drepanopezizaceae</taxon>
        <taxon>Diplocarpon</taxon>
    </lineage>
</organism>
<dbReference type="InterPro" id="IPR006094">
    <property type="entry name" value="Oxid_FAD_bind_N"/>
</dbReference>
<dbReference type="Pfam" id="PF01565">
    <property type="entry name" value="FAD_binding_4"/>
    <property type="match status" value="1"/>
</dbReference>
<comment type="similarity">
    <text evidence="2">Belongs to the oxygen-dependent FAD-linked oxidoreductase family.</text>
</comment>
<accession>A0AAD9T5R1</accession>
<dbReference type="PANTHER" id="PTHR42973">
    <property type="entry name" value="BINDING OXIDOREDUCTASE, PUTATIVE (AFU_ORTHOLOGUE AFUA_1G17690)-RELATED"/>
    <property type="match status" value="1"/>
</dbReference>
<dbReference type="EMBL" id="JAUBYV010000001">
    <property type="protein sequence ID" value="KAK2629517.1"/>
    <property type="molecule type" value="Genomic_DNA"/>
</dbReference>
<evidence type="ECO:0000256" key="2">
    <source>
        <dbReference type="ARBA" id="ARBA00005466"/>
    </source>
</evidence>
<evidence type="ECO:0000313" key="8">
    <source>
        <dbReference type="EMBL" id="KAK2629517.1"/>
    </source>
</evidence>
<evidence type="ECO:0000256" key="3">
    <source>
        <dbReference type="ARBA" id="ARBA00022630"/>
    </source>
</evidence>
<comment type="cofactor">
    <cofactor evidence="1">
        <name>FAD</name>
        <dbReference type="ChEBI" id="CHEBI:57692"/>
    </cofactor>
</comment>
<gene>
    <name evidence="8" type="ORF">QTJ16_000337</name>
</gene>
<evidence type="ECO:0000256" key="6">
    <source>
        <dbReference type="SAM" id="SignalP"/>
    </source>
</evidence>
<feature type="domain" description="FAD-binding PCMH-type" evidence="7">
    <location>
        <begin position="63"/>
        <end position="233"/>
    </location>
</feature>
<evidence type="ECO:0000259" key="7">
    <source>
        <dbReference type="PROSITE" id="PS51387"/>
    </source>
</evidence>
<dbReference type="Pfam" id="PF08031">
    <property type="entry name" value="BBE"/>
    <property type="match status" value="1"/>
</dbReference>
<feature type="signal peptide" evidence="6">
    <location>
        <begin position="1"/>
        <end position="23"/>
    </location>
</feature>
<dbReference type="PROSITE" id="PS51387">
    <property type="entry name" value="FAD_PCMH"/>
    <property type="match status" value="1"/>
</dbReference>
<dbReference type="GO" id="GO:0071949">
    <property type="term" value="F:FAD binding"/>
    <property type="evidence" value="ECO:0007669"/>
    <property type="project" value="InterPro"/>
</dbReference>
<comment type="caution">
    <text evidence="8">The sequence shown here is derived from an EMBL/GenBank/DDBJ whole genome shotgun (WGS) entry which is preliminary data.</text>
</comment>
<keyword evidence="9" id="KW-1185">Reference proteome</keyword>
<proteinExistence type="inferred from homology"/>
<dbReference type="GO" id="GO:0016491">
    <property type="term" value="F:oxidoreductase activity"/>
    <property type="evidence" value="ECO:0007669"/>
    <property type="project" value="UniProtKB-KW"/>
</dbReference>
<keyword evidence="3" id="KW-0285">Flavoprotein</keyword>
<evidence type="ECO:0000256" key="4">
    <source>
        <dbReference type="ARBA" id="ARBA00022827"/>
    </source>
</evidence>
<dbReference type="Proteomes" id="UP001285354">
    <property type="component" value="Unassembled WGS sequence"/>
</dbReference>
<dbReference type="Gene3D" id="3.30.465.10">
    <property type="match status" value="1"/>
</dbReference>
<reference evidence="8" key="1">
    <citation type="submission" date="2023-06" db="EMBL/GenBank/DDBJ databases">
        <title>Draft genome of Marssonina rosae.</title>
        <authorList>
            <person name="Cheng Q."/>
        </authorList>
    </citation>
    <scope>NUCLEOTIDE SEQUENCE</scope>
    <source>
        <strain evidence="8">R4</strain>
    </source>
</reference>
<sequence length="501" mass="54292">MEHPLSFKRVLVNSILLTPAVAAANATFSVLSSCLTNAGVKNIQSSDTTWATETTPWQLRLKDEVEPAAVAHPADIDQLAETLACARNASVKVSALGGGHSFVAYGYGNPGNLVVSMDAFTSTSYDASTELFTMGGGARVGPALKALWDAQGRHFPHVRHGKPGVVGSSIGGGFGSSSRLWGTPMDNIESVEYMLYNGTIMKADRGSDLYFAAMGAGSSFGIITSITTKTWKPTYKTVTNYTVTLGEIPIDAGIDAFLAVQDFGFNEAPNELALRFDLEEEYAFSGYHFGDPAEFDAVMKPLLDRLAPIAANLSVTKFVEEFWKMETLVAVGVDLPDGGTSPPRSFYIQSLTTTTDHLLTAELLKPLFQGIIYDYKFAGTKRSAFFDLWGGVSRDVKEGEYSFAHANNAWLIRFNTNAADNEAPWPAGATEYGKSVMKPFEDALVAAGIPLRGFANYRDSELTEPEWSSRLYGSNYARLKSIKAAYDPEEMFTSNSQSISL</sequence>
<protein>
    <recommendedName>
        <fullName evidence="7">FAD-binding PCMH-type domain-containing protein</fullName>
    </recommendedName>
</protein>
<evidence type="ECO:0000256" key="5">
    <source>
        <dbReference type="ARBA" id="ARBA00023002"/>
    </source>
</evidence>
<keyword evidence="5" id="KW-0560">Oxidoreductase</keyword>
<dbReference type="SUPFAM" id="SSF56176">
    <property type="entry name" value="FAD-binding/transporter-associated domain-like"/>
    <property type="match status" value="1"/>
</dbReference>
<dbReference type="AlphaFoldDB" id="A0AAD9T5R1"/>
<dbReference type="Gene3D" id="3.40.462.20">
    <property type="match status" value="1"/>
</dbReference>
<evidence type="ECO:0000256" key="1">
    <source>
        <dbReference type="ARBA" id="ARBA00001974"/>
    </source>
</evidence>
<name>A0AAD9T5R1_9HELO</name>